<dbReference type="EMBL" id="JH711594">
    <property type="protein sequence ID" value="EIW74104.1"/>
    <property type="molecule type" value="Genomic_DNA"/>
</dbReference>
<name>R7SG89_CONPW</name>
<organism evidence="1 2">
    <name type="scientific">Coniophora puteana (strain RWD-64-598)</name>
    <name type="common">Brown rot fungus</name>
    <dbReference type="NCBI Taxonomy" id="741705"/>
    <lineage>
        <taxon>Eukaryota</taxon>
        <taxon>Fungi</taxon>
        <taxon>Dikarya</taxon>
        <taxon>Basidiomycota</taxon>
        <taxon>Agaricomycotina</taxon>
        <taxon>Agaricomycetes</taxon>
        <taxon>Agaricomycetidae</taxon>
        <taxon>Boletales</taxon>
        <taxon>Coniophorineae</taxon>
        <taxon>Coniophoraceae</taxon>
        <taxon>Coniophora</taxon>
    </lineage>
</organism>
<dbReference type="GeneID" id="19204279"/>
<sequence length="201" mass="22934">MPHPDYYQPPPPTPPPVFQLLQWTTPPAWLSEDIRLRELSAALVEAETTALDLHISQRGSSFSLEESYIKTGLELFSKVGKSATDVLIMILQAKSQPAYLVPYRTRFLGGRTPEFLWNMLGDVPLWKRKLKSRLEDDSMSHILSIMGKELTPASLKLFCKSTRETTPTFVKMFDLTRLAQNVRDLMPTTWTLIKSLIKGKR</sequence>
<evidence type="ECO:0000313" key="2">
    <source>
        <dbReference type="Proteomes" id="UP000053558"/>
    </source>
</evidence>
<keyword evidence="2" id="KW-1185">Reference proteome</keyword>
<gene>
    <name evidence="1" type="ORF">CONPUDRAFT_160360</name>
</gene>
<protein>
    <submittedName>
        <fullName evidence="1">Uncharacterized protein</fullName>
    </submittedName>
</protein>
<proteinExistence type="predicted"/>
<dbReference type="AlphaFoldDB" id="R7SG89"/>
<dbReference type="KEGG" id="cput:CONPUDRAFT_160360"/>
<dbReference type="Proteomes" id="UP000053558">
    <property type="component" value="Unassembled WGS sequence"/>
</dbReference>
<dbReference type="RefSeq" id="XP_007775683.1">
    <property type="nucleotide sequence ID" value="XM_007777493.1"/>
</dbReference>
<accession>R7SG89</accession>
<reference evidence="2" key="1">
    <citation type="journal article" date="2012" name="Science">
        <title>The Paleozoic origin of enzymatic lignin decomposition reconstructed from 31 fungal genomes.</title>
        <authorList>
            <person name="Floudas D."/>
            <person name="Binder M."/>
            <person name="Riley R."/>
            <person name="Barry K."/>
            <person name="Blanchette R.A."/>
            <person name="Henrissat B."/>
            <person name="Martinez A.T."/>
            <person name="Otillar R."/>
            <person name="Spatafora J.W."/>
            <person name="Yadav J.S."/>
            <person name="Aerts A."/>
            <person name="Benoit I."/>
            <person name="Boyd A."/>
            <person name="Carlson A."/>
            <person name="Copeland A."/>
            <person name="Coutinho P.M."/>
            <person name="de Vries R.P."/>
            <person name="Ferreira P."/>
            <person name="Findley K."/>
            <person name="Foster B."/>
            <person name="Gaskell J."/>
            <person name="Glotzer D."/>
            <person name="Gorecki P."/>
            <person name="Heitman J."/>
            <person name="Hesse C."/>
            <person name="Hori C."/>
            <person name="Igarashi K."/>
            <person name="Jurgens J.A."/>
            <person name="Kallen N."/>
            <person name="Kersten P."/>
            <person name="Kohler A."/>
            <person name="Kuees U."/>
            <person name="Kumar T.K.A."/>
            <person name="Kuo A."/>
            <person name="LaButti K."/>
            <person name="Larrondo L.F."/>
            <person name="Lindquist E."/>
            <person name="Ling A."/>
            <person name="Lombard V."/>
            <person name="Lucas S."/>
            <person name="Lundell T."/>
            <person name="Martin R."/>
            <person name="McLaughlin D.J."/>
            <person name="Morgenstern I."/>
            <person name="Morin E."/>
            <person name="Murat C."/>
            <person name="Nagy L.G."/>
            <person name="Nolan M."/>
            <person name="Ohm R.A."/>
            <person name="Patyshakuliyeva A."/>
            <person name="Rokas A."/>
            <person name="Ruiz-Duenas F.J."/>
            <person name="Sabat G."/>
            <person name="Salamov A."/>
            <person name="Samejima M."/>
            <person name="Schmutz J."/>
            <person name="Slot J.C."/>
            <person name="St John F."/>
            <person name="Stenlid J."/>
            <person name="Sun H."/>
            <person name="Sun S."/>
            <person name="Syed K."/>
            <person name="Tsang A."/>
            <person name="Wiebenga A."/>
            <person name="Young D."/>
            <person name="Pisabarro A."/>
            <person name="Eastwood D.C."/>
            <person name="Martin F."/>
            <person name="Cullen D."/>
            <person name="Grigoriev I.V."/>
            <person name="Hibbett D.S."/>
        </authorList>
    </citation>
    <scope>NUCLEOTIDE SEQUENCE [LARGE SCALE GENOMIC DNA]</scope>
    <source>
        <strain evidence="2">RWD-64-598 SS2</strain>
    </source>
</reference>
<evidence type="ECO:0000313" key="1">
    <source>
        <dbReference type="EMBL" id="EIW74104.1"/>
    </source>
</evidence>